<dbReference type="InterPro" id="IPR009057">
    <property type="entry name" value="Homeodomain-like_sf"/>
</dbReference>
<dbReference type="KEGG" id="nhu:H0264_10130"/>
<dbReference type="InterPro" id="IPR036271">
    <property type="entry name" value="Tet_transcr_reg_TetR-rel_C_sf"/>
</dbReference>
<dbReference type="GO" id="GO:0003677">
    <property type="term" value="F:DNA binding"/>
    <property type="evidence" value="ECO:0007669"/>
    <property type="project" value="UniProtKB-UniRule"/>
</dbReference>
<dbReference type="Pfam" id="PF00440">
    <property type="entry name" value="TetR_N"/>
    <property type="match status" value="1"/>
</dbReference>
<proteinExistence type="predicted"/>
<dbReference type="Gene3D" id="1.10.357.10">
    <property type="entry name" value="Tetracycline Repressor, domain 2"/>
    <property type="match status" value="1"/>
</dbReference>
<evidence type="ECO:0000256" key="1">
    <source>
        <dbReference type="ARBA" id="ARBA00023015"/>
    </source>
</evidence>
<reference evidence="6 7" key="1">
    <citation type="submission" date="2020-07" db="EMBL/GenBank/DDBJ databases">
        <authorList>
            <person name="Zhuang K."/>
            <person name="Ran Y."/>
        </authorList>
    </citation>
    <scope>NUCLEOTIDE SEQUENCE [LARGE SCALE GENOMIC DNA]</scope>
    <source>
        <strain evidence="6 7">WCH-YHL-001</strain>
    </source>
</reference>
<dbReference type="EMBL" id="CP059399">
    <property type="protein sequence ID" value="QLY32563.1"/>
    <property type="molecule type" value="Genomic_DNA"/>
</dbReference>
<keyword evidence="2 4" id="KW-0238">DNA-binding</keyword>
<dbReference type="PANTHER" id="PTHR47506">
    <property type="entry name" value="TRANSCRIPTIONAL REGULATORY PROTEIN"/>
    <property type="match status" value="1"/>
</dbReference>
<dbReference type="RefSeq" id="WP_181583728.1">
    <property type="nucleotide sequence ID" value="NZ_CP059399.1"/>
</dbReference>
<evidence type="ECO:0000256" key="2">
    <source>
        <dbReference type="ARBA" id="ARBA00023125"/>
    </source>
</evidence>
<feature type="DNA-binding region" description="H-T-H motif" evidence="4">
    <location>
        <begin position="34"/>
        <end position="53"/>
    </location>
</feature>
<feature type="domain" description="HTH tetR-type" evidence="5">
    <location>
        <begin position="11"/>
        <end position="71"/>
    </location>
</feature>
<dbReference type="AlphaFoldDB" id="A0A7D6ZQ27"/>
<dbReference type="InterPro" id="IPR023772">
    <property type="entry name" value="DNA-bd_HTH_TetR-type_CS"/>
</dbReference>
<evidence type="ECO:0000313" key="6">
    <source>
        <dbReference type="EMBL" id="QLY32563.1"/>
    </source>
</evidence>
<protein>
    <submittedName>
        <fullName evidence="6">TetR/AcrR family transcriptional regulator</fullName>
    </submittedName>
</protein>
<dbReference type="PANTHER" id="PTHR47506:SF1">
    <property type="entry name" value="HTH-TYPE TRANSCRIPTIONAL REGULATOR YJDC"/>
    <property type="match status" value="1"/>
</dbReference>
<dbReference type="InterPro" id="IPR001647">
    <property type="entry name" value="HTH_TetR"/>
</dbReference>
<dbReference type="Proteomes" id="UP000515512">
    <property type="component" value="Chromosome"/>
</dbReference>
<dbReference type="SUPFAM" id="SSF46689">
    <property type="entry name" value="Homeodomain-like"/>
    <property type="match status" value="1"/>
</dbReference>
<evidence type="ECO:0000256" key="4">
    <source>
        <dbReference type="PROSITE-ProRule" id="PRU00335"/>
    </source>
</evidence>
<dbReference type="PROSITE" id="PS50977">
    <property type="entry name" value="HTH_TETR_2"/>
    <property type="match status" value="1"/>
</dbReference>
<sequence>MATATRGRPRKFDRDAALDKALRLFWQRGYEATSISDLTGALGIGAPSLYAAFGDKQKLFNEAIQTYGANYGGFAMRALAEEPTARAAAERTLHEAAAEYTLPGRPPGCMIISAAGNTSNLDVSKMLEDMRNSNVAAFEDRIRTDIAAGILPATANARALARHIGVVMQGMSQSAQDGATLEELQQVAGLAMHAWPKETRTEH</sequence>
<dbReference type="PROSITE" id="PS01081">
    <property type="entry name" value="HTH_TETR_1"/>
    <property type="match status" value="1"/>
</dbReference>
<dbReference type="Gene3D" id="1.10.10.60">
    <property type="entry name" value="Homeodomain-like"/>
    <property type="match status" value="1"/>
</dbReference>
<evidence type="ECO:0000313" key="7">
    <source>
        <dbReference type="Proteomes" id="UP000515512"/>
    </source>
</evidence>
<evidence type="ECO:0000259" key="5">
    <source>
        <dbReference type="PROSITE" id="PS50977"/>
    </source>
</evidence>
<organism evidence="6 7">
    <name type="scientific">Nocardia huaxiensis</name>
    <dbReference type="NCBI Taxonomy" id="2755382"/>
    <lineage>
        <taxon>Bacteria</taxon>
        <taxon>Bacillati</taxon>
        <taxon>Actinomycetota</taxon>
        <taxon>Actinomycetes</taxon>
        <taxon>Mycobacteriales</taxon>
        <taxon>Nocardiaceae</taxon>
        <taxon>Nocardia</taxon>
    </lineage>
</organism>
<dbReference type="SUPFAM" id="SSF48498">
    <property type="entry name" value="Tetracyclin repressor-like, C-terminal domain"/>
    <property type="match status" value="1"/>
</dbReference>
<accession>A0A7D6ZQ27</accession>
<keyword evidence="3" id="KW-0804">Transcription</keyword>
<keyword evidence="7" id="KW-1185">Reference proteome</keyword>
<gene>
    <name evidence="6" type="ORF">H0264_10130</name>
</gene>
<keyword evidence="1" id="KW-0805">Transcription regulation</keyword>
<name>A0A7D6ZQ27_9NOCA</name>
<evidence type="ECO:0000256" key="3">
    <source>
        <dbReference type="ARBA" id="ARBA00023163"/>
    </source>
</evidence>